<feature type="non-terminal residue" evidence="2">
    <location>
        <position position="1"/>
    </location>
</feature>
<protein>
    <submittedName>
        <fullName evidence="2">Uncharacterized protein</fullName>
    </submittedName>
</protein>
<dbReference type="EMBL" id="KI965739">
    <property type="protein sequence ID" value="EUD61504.1"/>
    <property type="molecule type" value="Genomic_DNA"/>
</dbReference>
<sequence>VTCYSEDSNESYGISHQPLTAVSSFWDEQKYAAAKNKLLNSLEQNDDFFADGLNAKVHYDHDNEEDDYNNDNDDKSTEGLSHFMPKYASEEMLLRSSQGKGFKNDSNSCSSSNNYEGITDEFSSYDSFKCSSYKLETGSHRRTKALNAIKPNKFNFQKSSGREKYDIPIGISG</sequence>
<organism evidence="2 3">
    <name type="scientific">Plasmodium inui San Antonio 1</name>
    <dbReference type="NCBI Taxonomy" id="1237626"/>
    <lineage>
        <taxon>Eukaryota</taxon>
        <taxon>Sar</taxon>
        <taxon>Alveolata</taxon>
        <taxon>Apicomplexa</taxon>
        <taxon>Aconoidasida</taxon>
        <taxon>Haemosporida</taxon>
        <taxon>Plasmodiidae</taxon>
        <taxon>Plasmodium</taxon>
        <taxon>Plasmodium (Plasmodium)</taxon>
    </lineage>
</organism>
<dbReference type="VEuPathDB" id="PlasmoDB:C922_05864"/>
<accession>W6ZWU1</accession>
<evidence type="ECO:0000313" key="3">
    <source>
        <dbReference type="Proteomes" id="UP000030640"/>
    </source>
</evidence>
<gene>
    <name evidence="2" type="ORF">C922_05864</name>
</gene>
<keyword evidence="3" id="KW-1185">Reference proteome</keyword>
<dbReference type="AlphaFoldDB" id="W6ZWU1"/>
<feature type="compositionally biased region" description="Acidic residues" evidence="1">
    <location>
        <begin position="62"/>
        <end position="71"/>
    </location>
</feature>
<reference evidence="2 3" key="1">
    <citation type="submission" date="2013-02" db="EMBL/GenBank/DDBJ databases">
        <title>The Genome Sequence of Plasmodium inui San Antonio 1.</title>
        <authorList>
            <consortium name="The Broad Institute Genome Sequencing Platform"/>
            <consortium name="The Broad Institute Genome Sequencing Center for Infectious Disease"/>
            <person name="Neafsey D."/>
            <person name="Cheeseman I."/>
            <person name="Volkman S."/>
            <person name="Adams J."/>
            <person name="Walker B."/>
            <person name="Young S.K."/>
            <person name="Zeng Q."/>
            <person name="Gargeya S."/>
            <person name="Fitzgerald M."/>
            <person name="Haas B."/>
            <person name="Abouelleil A."/>
            <person name="Alvarado L."/>
            <person name="Arachchi H.M."/>
            <person name="Berlin A.M."/>
            <person name="Chapman S.B."/>
            <person name="Dewar J."/>
            <person name="Goldberg J."/>
            <person name="Griggs A."/>
            <person name="Gujja S."/>
            <person name="Hansen M."/>
            <person name="Howarth C."/>
            <person name="Imamovic A."/>
            <person name="Larimer J."/>
            <person name="McCowan C."/>
            <person name="Murphy C."/>
            <person name="Neiman D."/>
            <person name="Pearson M."/>
            <person name="Priest M."/>
            <person name="Roberts A."/>
            <person name="Saif S."/>
            <person name="Shea T."/>
            <person name="Sisk P."/>
            <person name="Sykes S."/>
            <person name="Wortman J."/>
            <person name="Nusbaum C."/>
            <person name="Birren B."/>
        </authorList>
    </citation>
    <scope>NUCLEOTIDE SEQUENCE [LARGE SCALE GENOMIC DNA]</scope>
    <source>
        <strain evidence="2 3">San Antonio 1</strain>
    </source>
</reference>
<evidence type="ECO:0000313" key="2">
    <source>
        <dbReference type="EMBL" id="EUD61504.1"/>
    </source>
</evidence>
<dbReference type="RefSeq" id="XP_008819657.1">
    <property type="nucleotide sequence ID" value="XM_008821435.1"/>
</dbReference>
<proteinExistence type="predicted"/>
<dbReference type="Proteomes" id="UP000030640">
    <property type="component" value="Unassembled WGS sequence"/>
</dbReference>
<evidence type="ECO:0000256" key="1">
    <source>
        <dbReference type="SAM" id="MobiDB-lite"/>
    </source>
</evidence>
<feature type="non-terminal residue" evidence="2">
    <location>
        <position position="173"/>
    </location>
</feature>
<dbReference type="GeneID" id="20041138"/>
<name>W6ZWU1_9APIC</name>
<feature type="region of interest" description="Disordered" evidence="1">
    <location>
        <begin position="61"/>
        <end position="80"/>
    </location>
</feature>